<keyword evidence="2" id="KW-0067">ATP-binding</keyword>
<dbReference type="RefSeq" id="WP_004895620.1">
    <property type="nucleotide sequence ID" value="NZ_KB849578.1"/>
</dbReference>
<dbReference type="GO" id="GO:0005524">
    <property type="term" value="F:ATP binding"/>
    <property type="evidence" value="ECO:0007669"/>
    <property type="project" value="UniProtKB-KW"/>
</dbReference>
<reference evidence="5 6" key="1">
    <citation type="submission" date="2013-02" db="EMBL/GenBank/DDBJ databases">
        <title>The Genome Sequence of Acinetobacter schindleri CIP 107287.</title>
        <authorList>
            <consortium name="The Broad Institute Genome Sequencing Platform"/>
            <consortium name="The Broad Institute Genome Sequencing Center for Infectious Disease"/>
            <person name="Cerqueira G."/>
            <person name="Feldgarden M."/>
            <person name="Courvalin P."/>
            <person name="Perichon B."/>
            <person name="Grillot-Courvalin C."/>
            <person name="Clermont D."/>
            <person name="Rocha E."/>
            <person name="Yoon E.-J."/>
            <person name="Nemec A."/>
            <person name="Walker B."/>
            <person name="Young S.K."/>
            <person name="Zeng Q."/>
            <person name="Gargeya S."/>
            <person name="Fitzgerald M."/>
            <person name="Haas B."/>
            <person name="Abouelleil A."/>
            <person name="Alvarado L."/>
            <person name="Arachchi H.M."/>
            <person name="Berlin A.M."/>
            <person name="Chapman S.B."/>
            <person name="Dewar J."/>
            <person name="Goldberg J."/>
            <person name="Griggs A."/>
            <person name="Gujja S."/>
            <person name="Hansen M."/>
            <person name="Howarth C."/>
            <person name="Imamovic A."/>
            <person name="Larimer J."/>
            <person name="McCowan C."/>
            <person name="Murphy C."/>
            <person name="Neiman D."/>
            <person name="Pearson M."/>
            <person name="Priest M."/>
            <person name="Roberts A."/>
            <person name="Saif S."/>
            <person name="Shea T."/>
            <person name="Sisk P."/>
            <person name="Sykes S."/>
            <person name="Wortman J."/>
            <person name="Nusbaum C."/>
            <person name="Birren B."/>
        </authorList>
    </citation>
    <scope>NUCLEOTIDE SEQUENCE [LARGE SCALE GENOMIC DNA]</scope>
    <source>
        <strain evidence="5 6">CIP 107287</strain>
    </source>
</reference>
<dbReference type="InterPro" id="IPR027417">
    <property type="entry name" value="P-loop_NTPase"/>
</dbReference>
<dbReference type="Gene3D" id="3.40.50.300">
    <property type="entry name" value="P-loop containing nucleotide triphosphate hydrolases"/>
    <property type="match status" value="1"/>
</dbReference>
<name>N9AGV5_9GAMM</name>
<dbReference type="AlphaFoldDB" id="N9AGV5"/>
<dbReference type="PATRIC" id="fig|1217988.3.peg.2742"/>
<sequence length="390" mass="44583">MRDNFDNFIKGLVKLSNAHCTEQEKPKAIIAIGEQGSGKEVLALQAQDELSHRGGSVLVGTDYYKSYTENYTSEISKNDIQATKNSEKEAKYLSDKVLDNAITNKNNVVINEKSENPYDYKEVTDKLHANGYEVEVRAMATPHEQSLIRNNTQYEDQKGNLGFSDHKTIKDFDPKSVEEILSSSESEKTADKVKVFDRVGNQVYTNELNPDKETWFQDPGATDTFKFETNKPLSKSEYQYNQVAWEQLVHMKSSAKAPKSEIEQTIAEKEAHKENKLTVDGVDKTEIGNLIIKSPDVYKGIQQGQLVDQDESQVLMKINRFTAIRYDRDKIQNAQDQELEIGQQLFMNHGGHGEYHLMDQKEAQQQLEQEQQISQAQNQQQQDLEQDFTR</sequence>
<keyword evidence="1" id="KW-0547">Nucleotide-binding</keyword>
<evidence type="ECO:0000256" key="3">
    <source>
        <dbReference type="SAM" id="MobiDB-lite"/>
    </source>
</evidence>
<dbReference type="HOGENOM" id="CLU_057311_0_0_6"/>
<comment type="caution">
    <text evidence="5">The sequence shown here is derived from an EMBL/GenBank/DDBJ whole genome shotgun (WGS) entry which is preliminary data.</text>
</comment>
<evidence type="ECO:0000313" key="6">
    <source>
        <dbReference type="Proteomes" id="UP000018440"/>
    </source>
</evidence>
<evidence type="ECO:0000256" key="2">
    <source>
        <dbReference type="ARBA" id="ARBA00022840"/>
    </source>
</evidence>
<evidence type="ECO:0000313" key="5">
    <source>
        <dbReference type="EMBL" id="ENV43303.1"/>
    </source>
</evidence>
<organism evidence="5 6">
    <name type="scientific">Acinetobacter schindleri CIP 107287</name>
    <dbReference type="NCBI Taxonomy" id="1217988"/>
    <lineage>
        <taxon>Bacteria</taxon>
        <taxon>Pseudomonadati</taxon>
        <taxon>Pseudomonadota</taxon>
        <taxon>Gammaproteobacteria</taxon>
        <taxon>Moraxellales</taxon>
        <taxon>Moraxellaceae</taxon>
        <taxon>Acinetobacter</taxon>
    </lineage>
</organism>
<dbReference type="GO" id="GO:0016301">
    <property type="term" value="F:kinase activity"/>
    <property type="evidence" value="ECO:0007669"/>
    <property type="project" value="InterPro"/>
</dbReference>
<feature type="region of interest" description="Disordered" evidence="3">
    <location>
        <begin position="359"/>
        <end position="390"/>
    </location>
</feature>
<protein>
    <recommendedName>
        <fullName evidence="4">Zeta toxin domain-containing protein</fullName>
    </recommendedName>
</protein>
<dbReference type="Proteomes" id="UP000018440">
    <property type="component" value="Unassembled WGS sequence"/>
</dbReference>
<dbReference type="EMBL" id="APPQ01000031">
    <property type="protein sequence ID" value="ENV43303.1"/>
    <property type="molecule type" value="Genomic_DNA"/>
</dbReference>
<evidence type="ECO:0000259" key="4">
    <source>
        <dbReference type="Pfam" id="PF06414"/>
    </source>
</evidence>
<dbReference type="Pfam" id="PF06414">
    <property type="entry name" value="Zeta_toxin"/>
    <property type="match status" value="1"/>
</dbReference>
<feature type="domain" description="Zeta toxin" evidence="4">
    <location>
        <begin position="18"/>
        <end position="208"/>
    </location>
</feature>
<gene>
    <name evidence="5" type="ORF">F955_02850</name>
</gene>
<feature type="compositionally biased region" description="Low complexity" evidence="3">
    <location>
        <begin position="363"/>
        <end position="383"/>
    </location>
</feature>
<proteinExistence type="predicted"/>
<evidence type="ECO:0000256" key="1">
    <source>
        <dbReference type="ARBA" id="ARBA00022741"/>
    </source>
</evidence>
<accession>N9AGV5</accession>
<dbReference type="InterPro" id="IPR010488">
    <property type="entry name" value="Zeta_toxin_domain"/>
</dbReference>